<protein>
    <submittedName>
        <fullName evidence="2">N-acetyltransferase B complex non catalytic subunit-domain-containing protein</fullName>
    </submittedName>
</protein>
<evidence type="ECO:0000256" key="1">
    <source>
        <dbReference type="ARBA" id="ARBA00006298"/>
    </source>
</evidence>
<dbReference type="EMBL" id="MU853790">
    <property type="protein sequence ID" value="KAK3940885.1"/>
    <property type="molecule type" value="Genomic_DNA"/>
</dbReference>
<dbReference type="Pfam" id="PF09797">
    <property type="entry name" value="NatB_MDM20"/>
    <property type="match status" value="1"/>
</dbReference>
<comment type="caution">
    <text evidence="2">The sequence shown here is derived from an EMBL/GenBank/DDBJ whole genome shotgun (WGS) entry which is preliminary data.</text>
</comment>
<accession>A0AAN6N850</accession>
<dbReference type="AlphaFoldDB" id="A0AAN6N850"/>
<gene>
    <name evidence="2" type="ORF">QBC46DRAFT_353717</name>
</gene>
<sequence length="1009" mass="113366">MPSYSRYGRPALKNSVDVQLQTAFSDGNWPSVIRLADKRAKSLKDPYYEAIKIAAESQLDSAAEQCAVLVAIDELIRQKTVPDLDTIDLYEWATQDLLADLEYAETLGPLRARWVKANPKSPLAVQCLQSCLEYWDLVSAQQIAATLDKTYLNSGDRRYMFWSIILTFLLSISPQCTEASRKVYSMLVLRQLERAADTTESSEKLSSTDRGLLTEEECYLYYRVLLKHGTRDDFVSRMQSQRLGALAQLKEKRKPLFWEALDAFESWGEWDRIYDLCNQALSLSADGGKPSFFACDWQVWKRFAVAASKATDQEAALGQVQDVLKKFTAETASTNAMYKKNIRLALVETTFQLPPVLLNANPDHGGMTPRVVQLGLFLEQYFDRLAAFDDIKGYVAQLSFEEAKCFLEKVLPNILGEDTDPIRQIILKSLECKLRYLLTTCPQTLSHYPSVVDGKEQDKDYRCRFCSNLTNLPCEHCLKKIIAAAADVYKQVATDKKLIEAIPKLDKDPRIDLAIVMALSLLKLSGLRQTLSDVPAASALRDVNPSLFLQAVALLDMQLRETPGDTGLRLLLVQLHLLLGCASYAHQLWIPMDVKRTIQDALSPLFFDRISSISPGLFQGSRPLMEPLRSYYSNCMRDNSPLRIWDAFSSGSYSSILDMAEYDSRLRRSCTLMMTLVEERRATRSFGGKIECDIEDHVLVSHITGDTTLVNATDYGSFPNLESHHGAPVQDLVRFGPAISNERSHLAFLSEQYLDLILFKYPKDYKLSRANEVAIKDRNYVMETLSHISSSLTDFIHSSKTPQGLTGPEMTYYTVLSLLSAGLLTALTTSRADPLPKTFSLLTSSIKSAFGGLRTTFLTPIPSSSPLSPQSEAFYALTDMHTMSYVRDTALAIRHSAAFVIAFHEKELARDRSGRSSLHKDVIAEMKALDGVASKALGEVKARIQRLKEQLGEGGWLDRMLEWTFGREEDEVSKAVSQVVPTEAVEEWIGKVLESWREGVKGWGMVRME</sequence>
<evidence type="ECO:0000313" key="2">
    <source>
        <dbReference type="EMBL" id="KAK3940885.1"/>
    </source>
</evidence>
<evidence type="ECO:0000313" key="3">
    <source>
        <dbReference type="Proteomes" id="UP001303473"/>
    </source>
</evidence>
<dbReference type="InterPro" id="IPR019183">
    <property type="entry name" value="NAA25_NatB_aux_su"/>
</dbReference>
<dbReference type="GO" id="GO:0031416">
    <property type="term" value="C:NatB complex"/>
    <property type="evidence" value="ECO:0007669"/>
    <property type="project" value="TreeGrafter"/>
</dbReference>
<dbReference type="PANTHER" id="PTHR22767">
    <property type="entry name" value="N-TERMINAL ACETYLTRANSFERASE-RELATED"/>
    <property type="match status" value="1"/>
</dbReference>
<proteinExistence type="inferred from homology"/>
<dbReference type="Proteomes" id="UP001303473">
    <property type="component" value="Unassembled WGS sequence"/>
</dbReference>
<keyword evidence="3" id="KW-1185">Reference proteome</keyword>
<name>A0AAN6N850_9PEZI</name>
<organism evidence="2 3">
    <name type="scientific">Diplogelasinospora grovesii</name>
    <dbReference type="NCBI Taxonomy" id="303347"/>
    <lineage>
        <taxon>Eukaryota</taxon>
        <taxon>Fungi</taxon>
        <taxon>Dikarya</taxon>
        <taxon>Ascomycota</taxon>
        <taxon>Pezizomycotina</taxon>
        <taxon>Sordariomycetes</taxon>
        <taxon>Sordariomycetidae</taxon>
        <taxon>Sordariales</taxon>
        <taxon>Diplogelasinosporaceae</taxon>
        <taxon>Diplogelasinospora</taxon>
    </lineage>
</organism>
<reference evidence="3" key="1">
    <citation type="journal article" date="2023" name="Mol. Phylogenet. Evol.">
        <title>Genome-scale phylogeny and comparative genomics of the fungal order Sordariales.</title>
        <authorList>
            <person name="Hensen N."/>
            <person name="Bonometti L."/>
            <person name="Westerberg I."/>
            <person name="Brannstrom I.O."/>
            <person name="Guillou S."/>
            <person name="Cros-Aarteil S."/>
            <person name="Calhoun S."/>
            <person name="Haridas S."/>
            <person name="Kuo A."/>
            <person name="Mondo S."/>
            <person name="Pangilinan J."/>
            <person name="Riley R."/>
            <person name="LaButti K."/>
            <person name="Andreopoulos B."/>
            <person name="Lipzen A."/>
            <person name="Chen C."/>
            <person name="Yan M."/>
            <person name="Daum C."/>
            <person name="Ng V."/>
            <person name="Clum A."/>
            <person name="Steindorff A."/>
            <person name="Ohm R.A."/>
            <person name="Martin F."/>
            <person name="Silar P."/>
            <person name="Natvig D.O."/>
            <person name="Lalanne C."/>
            <person name="Gautier V."/>
            <person name="Ament-Velasquez S.L."/>
            <person name="Kruys A."/>
            <person name="Hutchinson M.I."/>
            <person name="Powell A.J."/>
            <person name="Barry K."/>
            <person name="Miller A.N."/>
            <person name="Grigoriev I.V."/>
            <person name="Debuchy R."/>
            <person name="Gladieux P."/>
            <person name="Hiltunen Thoren M."/>
            <person name="Johannesson H."/>
        </authorList>
    </citation>
    <scope>NUCLEOTIDE SEQUENCE [LARGE SCALE GENOMIC DNA]</scope>
    <source>
        <strain evidence="3">CBS 340.73</strain>
    </source>
</reference>
<dbReference type="PANTHER" id="PTHR22767:SF3">
    <property type="entry name" value="N-ALPHA-ACETYLTRANSFERASE 25, NATB AUXILIARY SUBUNIT"/>
    <property type="match status" value="1"/>
</dbReference>
<comment type="similarity">
    <text evidence="1">Belongs to the MDM20/NAA25 family.</text>
</comment>